<name>A0A174Z2Y9_9FIRM</name>
<proteinExistence type="predicted"/>
<protein>
    <submittedName>
        <fullName evidence="2">Uncharacterized protein</fullName>
    </submittedName>
</protein>
<gene>
    <name evidence="2" type="ORF">ERS852540_00348</name>
</gene>
<feature type="transmembrane region" description="Helical" evidence="1">
    <location>
        <begin position="7"/>
        <end position="30"/>
    </location>
</feature>
<dbReference type="STRING" id="39492.ERS852540_00348"/>
<sequence>MKKSTSIVKTVIIIIMALVIALDTVFIFILSNSINAVDQRVTEQEVNDVYVATLLMDKDICSKKDYVTDVIKEYSTIITDRPYILLINPDLKPVLKEILKENSDIVENNPSFKVIFPELFD</sequence>
<evidence type="ECO:0000313" key="3">
    <source>
        <dbReference type="Proteomes" id="UP000095662"/>
    </source>
</evidence>
<organism evidence="2 3">
    <name type="scientific">[Eubacterium] siraeum</name>
    <dbReference type="NCBI Taxonomy" id="39492"/>
    <lineage>
        <taxon>Bacteria</taxon>
        <taxon>Bacillati</taxon>
        <taxon>Bacillota</taxon>
        <taxon>Clostridia</taxon>
        <taxon>Eubacteriales</taxon>
        <taxon>Oscillospiraceae</taxon>
        <taxon>Oscillospiraceae incertae sedis</taxon>
    </lineage>
</organism>
<evidence type="ECO:0000313" key="2">
    <source>
        <dbReference type="EMBL" id="CUQ81793.1"/>
    </source>
</evidence>
<reference evidence="2 3" key="1">
    <citation type="submission" date="2015-09" db="EMBL/GenBank/DDBJ databases">
        <authorList>
            <consortium name="Pathogen Informatics"/>
        </authorList>
    </citation>
    <scope>NUCLEOTIDE SEQUENCE [LARGE SCALE GENOMIC DNA]</scope>
    <source>
        <strain evidence="2 3">2789STDY5834928</strain>
    </source>
</reference>
<keyword evidence="1" id="KW-0812">Transmembrane</keyword>
<dbReference type="Proteomes" id="UP000095662">
    <property type="component" value="Unassembled WGS sequence"/>
</dbReference>
<accession>A0A174Z2Y9</accession>
<evidence type="ECO:0000256" key="1">
    <source>
        <dbReference type="SAM" id="Phobius"/>
    </source>
</evidence>
<dbReference type="EMBL" id="CZBY01000002">
    <property type="protein sequence ID" value="CUQ81793.1"/>
    <property type="molecule type" value="Genomic_DNA"/>
</dbReference>
<keyword evidence="1" id="KW-1133">Transmembrane helix</keyword>
<dbReference type="AlphaFoldDB" id="A0A174Z2Y9"/>
<keyword evidence="1" id="KW-0472">Membrane</keyword>